<dbReference type="EMBL" id="JAAGAX010000005">
    <property type="protein sequence ID" value="KAF2315084.1"/>
    <property type="molecule type" value="Genomic_DNA"/>
</dbReference>
<gene>
    <name evidence="2" type="ORF">GH714_038128</name>
</gene>
<organism evidence="2 3">
    <name type="scientific">Hevea brasiliensis</name>
    <name type="common">Para rubber tree</name>
    <name type="synonym">Siphonia brasiliensis</name>
    <dbReference type="NCBI Taxonomy" id="3981"/>
    <lineage>
        <taxon>Eukaryota</taxon>
        <taxon>Viridiplantae</taxon>
        <taxon>Streptophyta</taxon>
        <taxon>Embryophyta</taxon>
        <taxon>Tracheophyta</taxon>
        <taxon>Spermatophyta</taxon>
        <taxon>Magnoliopsida</taxon>
        <taxon>eudicotyledons</taxon>
        <taxon>Gunneridae</taxon>
        <taxon>Pentapetalae</taxon>
        <taxon>rosids</taxon>
        <taxon>fabids</taxon>
        <taxon>Malpighiales</taxon>
        <taxon>Euphorbiaceae</taxon>
        <taxon>Crotonoideae</taxon>
        <taxon>Micrandreae</taxon>
        <taxon>Hevea</taxon>
    </lineage>
</organism>
<proteinExistence type="predicted"/>
<dbReference type="PANTHER" id="PTHR36368:SF1">
    <property type="entry name" value="ATP-DEPENDENT CASEINOLYTIC PROTEASE_CROTONASE FAMILY PROTEIN"/>
    <property type="match status" value="1"/>
</dbReference>
<protein>
    <submittedName>
        <fullName evidence="2">Uncharacterized protein</fullName>
    </submittedName>
</protein>
<comment type="caution">
    <text evidence="2">The sequence shown here is derived from an EMBL/GenBank/DDBJ whole genome shotgun (WGS) entry which is preliminary data.</text>
</comment>
<dbReference type="AlphaFoldDB" id="A0A6A6MPC5"/>
<feature type="compositionally biased region" description="Low complexity" evidence="1">
    <location>
        <begin position="152"/>
        <end position="164"/>
    </location>
</feature>
<feature type="region of interest" description="Disordered" evidence="1">
    <location>
        <begin position="143"/>
        <end position="164"/>
    </location>
</feature>
<evidence type="ECO:0000313" key="2">
    <source>
        <dbReference type="EMBL" id="KAF2315084.1"/>
    </source>
</evidence>
<name>A0A6A6MPC5_HEVBR</name>
<dbReference type="Proteomes" id="UP000467840">
    <property type="component" value="Chromosome 15"/>
</dbReference>
<accession>A0A6A6MPC5</accession>
<reference evidence="2 3" key="1">
    <citation type="journal article" date="2020" name="Mol. Plant">
        <title>The Chromosome-Based Rubber Tree Genome Provides New Insights into Spurge Genome Evolution and Rubber Biosynthesis.</title>
        <authorList>
            <person name="Liu J."/>
            <person name="Shi C."/>
            <person name="Shi C.C."/>
            <person name="Li W."/>
            <person name="Zhang Q.J."/>
            <person name="Zhang Y."/>
            <person name="Li K."/>
            <person name="Lu H.F."/>
            <person name="Shi C."/>
            <person name="Zhu S.T."/>
            <person name="Xiao Z.Y."/>
            <person name="Nan H."/>
            <person name="Yue Y."/>
            <person name="Zhu X.G."/>
            <person name="Wu Y."/>
            <person name="Hong X.N."/>
            <person name="Fan G.Y."/>
            <person name="Tong Y."/>
            <person name="Zhang D."/>
            <person name="Mao C.L."/>
            <person name="Liu Y.L."/>
            <person name="Hao S.J."/>
            <person name="Liu W.Q."/>
            <person name="Lv M.Q."/>
            <person name="Zhang H.B."/>
            <person name="Liu Y."/>
            <person name="Hu-Tang G.R."/>
            <person name="Wang J.P."/>
            <person name="Wang J.H."/>
            <person name="Sun Y.H."/>
            <person name="Ni S.B."/>
            <person name="Chen W.B."/>
            <person name="Zhang X.C."/>
            <person name="Jiao Y.N."/>
            <person name="Eichler E.E."/>
            <person name="Li G.H."/>
            <person name="Liu X."/>
            <person name="Gao L.Z."/>
        </authorList>
    </citation>
    <scope>NUCLEOTIDE SEQUENCE [LARGE SCALE GENOMIC DNA]</scope>
    <source>
        <strain evidence="3">cv. GT1</strain>
        <tissue evidence="2">Leaf</tissue>
    </source>
</reference>
<evidence type="ECO:0000256" key="1">
    <source>
        <dbReference type="SAM" id="MobiDB-lite"/>
    </source>
</evidence>
<sequence length="460" mass="52611">MVELENLITNVNFCFIAEPPDIRNWFPSYRYESFVLDTYEFKENNRFDVLVVTPFRLDPPHIRNCFSSYVYESPVLNTLDDFKESVTKESECAKEGFAFEGSKRKREDNYESRNSWNSNEVDTGGGLCSNGLVNCENSFEDTRVNKPSNEVPHPSESPSALSEPPDIRNWFSSYVYESPGSNGFVDKEADCEDLVNQHNNNEKERNLRKFGQTRITDESIIDEKGMRALVNGNSSARDNLCCERRQSLEDKIFPSHRVSSTNDIEKASLNDDCPPYKPQQKQNFLQEALLVTCQRNTNSSANARPFQTKLNLMKDLAENLKTEAEKGVDEHLGSPTTSQKFVQVAGDLIKKSTCENNNKENEGKEVLDSGSVTTKNRWITNEENSLHKPLKILSECSRNKRITSDCGNNAIERKVLSERTNLERIDATEITGKWRCPQKTKPNIGPPLKQLRLERWVHRL</sequence>
<keyword evidence="3" id="KW-1185">Reference proteome</keyword>
<dbReference type="PANTHER" id="PTHR36368">
    <property type="entry name" value="ATP-DEPENDENT CASEINOLYTIC PROTEASE/CROTONASE FAMILY PROTEIN"/>
    <property type="match status" value="1"/>
</dbReference>
<evidence type="ECO:0000313" key="3">
    <source>
        <dbReference type="Proteomes" id="UP000467840"/>
    </source>
</evidence>